<protein>
    <submittedName>
        <fullName evidence="1">Uncharacterized protein</fullName>
    </submittedName>
</protein>
<accession>A0A2P2PH14</accession>
<dbReference type="AlphaFoldDB" id="A0A2P2PH14"/>
<name>A0A2P2PH14_RHIMU</name>
<reference evidence="1" key="1">
    <citation type="submission" date="2018-02" db="EMBL/GenBank/DDBJ databases">
        <title>Rhizophora mucronata_Transcriptome.</title>
        <authorList>
            <person name="Meera S.P."/>
            <person name="Sreeshan A."/>
            <person name="Augustine A."/>
        </authorList>
    </citation>
    <scope>NUCLEOTIDE SEQUENCE</scope>
    <source>
        <tissue evidence="1">Leaf</tissue>
    </source>
</reference>
<sequence length="27" mass="3206">MGLYEIIQTCRHMKINHSSKKSLALFR</sequence>
<organism evidence="1">
    <name type="scientific">Rhizophora mucronata</name>
    <name type="common">Asiatic mangrove</name>
    <dbReference type="NCBI Taxonomy" id="61149"/>
    <lineage>
        <taxon>Eukaryota</taxon>
        <taxon>Viridiplantae</taxon>
        <taxon>Streptophyta</taxon>
        <taxon>Embryophyta</taxon>
        <taxon>Tracheophyta</taxon>
        <taxon>Spermatophyta</taxon>
        <taxon>Magnoliopsida</taxon>
        <taxon>eudicotyledons</taxon>
        <taxon>Gunneridae</taxon>
        <taxon>Pentapetalae</taxon>
        <taxon>rosids</taxon>
        <taxon>fabids</taxon>
        <taxon>Malpighiales</taxon>
        <taxon>Rhizophoraceae</taxon>
        <taxon>Rhizophora</taxon>
    </lineage>
</organism>
<dbReference type="EMBL" id="GGEC01073493">
    <property type="protein sequence ID" value="MBX53977.1"/>
    <property type="molecule type" value="Transcribed_RNA"/>
</dbReference>
<proteinExistence type="predicted"/>
<evidence type="ECO:0000313" key="1">
    <source>
        <dbReference type="EMBL" id="MBX53977.1"/>
    </source>
</evidence>